<dbReference type="EMBL" id="JEMB01000627">
    <property type="protein sequence ID" value="KYF95601.1"/>
    <property type="molecule type" value="Genomic_DNA"/>
</dbReference>
<dbReference type="Proteomes" id="UP000075635">
    <property type="component" value="Unassembled WGS sequence"/>
</dbReference>
<dbReference type="Gene3D" id="3.50.50.60">
    <property type="entry name" value="FAD/NAD(P)-binding domain"/>
    <property type="match status" value="2"/>
</dbReference>
<dbReference type="PRINTS" id="PR00411">
    <property type="entry name" value="PNDRDTASEI"/>
</dbReference>
<keyword evidence="1" id="KW-0285">Flavoprotein</keyword>
<evidence type="ECO:0000256" key="4">
    <source>
        <dbReference type="ARBA" id="ARBA00022857"/>
    </source>
</evidence>
<dbReference type="SUPFAM" id="SSF51905">
    <property type="entry name" value="FAD/NAD(P)-binding domain"/>
    <property type="match status" value="1"/>
</dbReference>
<evidence type="ECO:0000256" key="3">
    <source>
        <dbReference type="ARBA" id="ARBA00022827"/>
    </source>
</evidence>
<feature type="region of interest" description="Disordered" evidence="6">
    <location>
        <begin position="524"/>
        <end position="564"/>
    </location>
</feature>
<dbReference type="AlphaFoldDB" id="A0A150ST50"/>
<keyword evidence="2" id="KW-0732">Signal</keyword>
<dbReference type="InterPro" id="IPR036188">
    <property type="entry name" value="FAD/NAD-bd_sf"/>
</dbReference>
<evidence type="ECO:0000256" key="6">
    <source>
        <dbReference type="SAM" id="MobiDB-lite"/>
    </source>
</evidence>
<dbReference type="Pfam" id="PF01593">
    <property type="entry name" value="Amino_oxidase"/>
    <property type="match status" value="1"/>
</dbReference>
<keyword evidence="4" id="KW-0521">NADP</keyword>
<organism evidence="8 9">
    <name type="scientific">Sorangium cellulosum</name>
    <name type="common">Polyangium cellulosum</name>
    <dbReference type="NCBI Taxonomy" id="56"/>
    <lineage>
        <taxon>Bacteria</taxon>
        <taxon>Pseudomonadati</taxon>
        <taxon>Myxococcota</taxon>
        <taxon>Polyangia</taxon>
        <taxon>Polyangiales</taxon>
        <taxon>Polyangiaceae</taxon>
        <taxon>Sorangium</taxon>
    </lineage>
</organism>
<dbReference type="GO" id="GO:0016491">
    <property type="term" value="F:oxidoreductase activity"/>
    <property type="evidence" value="ECO:0007669"/>
    <property type="project" value="InterPro"/>
</dbReference>
<protein>
    <submittedName>
        <fullName evidence="8">Phytoene dehydrogenase</fullName>
    </submittedName>
</protein>
<dbReference type="PANTHER" id="PTHR46091:SF3">
    <property type="entry name" value="AMINE OXIDASE DOMAIN-CONTAINING PROTEIN"/>
    <property type="match status" value="1"/>
</dbReference>
<name>A0A150ST50_SORCE</name>
<reference evidence="8 9" key="1">
    <citation type="submission" date="2014-02" db="EMBL/GenBank/DDBJ databases">
        <title>The small core and large imbalanced accessory genome model reveals a collaborative survival strategy of Sorangium cellulosum strains in nature.</title>
        <authorList>
            <person name="Han K."/>
            <person name="Peng R."/>
            <person name="Blom J."/>
            <person name="Li Y.-Z."/>
        </authorList>
    </citation>
    <scope>NUCLEOTIDE SEQUENCE [LARGE SCALE GENOMIC DNA]</scope>
    <source>
        <strain evidence="8 9">So0011-07</strain>
    </source>
</reference>
<gene>
    <name evidence="8" type="ORF">BE17_14660</name>
</gene>
<evidence type="ECO:0000259" key="7">
    <source>
        <dbReference type="Pfam" id="PF01593"/>
    </source>
</evidence>
<sequence length="564" mass="61393">MGEADTVVIGSGPGGLTAALALARAGQKVTVVEQHYLPGGWTHSFSLNGYLFSPGVHYIGDLGPGGAVRRLFEGLGLSGDLEFCELNPDGVDHLIVGDERFDVPKGFERLLARLTARFPHEAAGIARYFRVIRGLSGDLARLDTMLEFPKVLLLPFKAPSLARWGLCTQEDLLDTTIRDPLLRAFLAAQGGDHGLAPSRVALPIHASILCHYLEGGYYPRGGSKRIPLAMIRALRRLGGQVRMRARARRILVERGRAAGVELEGGEILRAANVISNADPAITYGELLPPELTARERRKIRRTEYSTSLLSVFCAVDMDLRSMGYDSGNYWWYRGKDVGRIYERMEYQLPRGEVDGLFLTITTLKDPGHPTRGGHHTIEMFTFVPHAPFARWKETRTGERGADYEELKESLGDQVIAAAENIIPGISRALAFRSVATPLTNDFYCASYRGAAYGTAKTPWQLGPLSFTIGTRIPGLYQCGASTLSHGVAGASVSGLMAAQRIVRAARVEDLLGPADGSLRVYPADRPEEWLHQRTRTGGAAPAGASDTTRVDDVTDVDSELNDPG</sequence>
<evidence type="ECO:0000313" key="8">
    <source>
        <dbReference type="EMBL" id="KYF95601.1"/>
    </source>
</evidence>
<dbReference type="InterPro" id="IPR052206">
    <property type="entry name" value="Retinol_saturase"/>
</dbReference>
<feature type="compositionally biased region" description="Low complexity" evidence="6">
    <location>
        <begin position="537"/>
        <end position="547"/>
    </location>
</feature>
<keyword evidence="5" id="KW-0520">NAD</keyword>
<evidence type="ECO:0000256" key="1">
    <source>
        <dbReference type="ARBA" id="ARBA00022630"/>
    </source>
</evidence>
<evidence type="ECO:0000313" key="9">
    <source>
        <dbReference type="Proteomes" id="UP000075635"/>
    </source>
</evidence>
<evidence type="ECO:0000256" key="2">
    <source>
        <dbReference type="ARBA" id="ARBA00022729"/>
    </source>
</evidence>
<feature type="domain" description="Amine oxidase" evidence="7">
    <location>
        <begin position="14"/>
        <end position="501"/>
    </location>
</feature>
<feature type="compositionally biased region" description="Acidic residues" evidence="6">
    <location>
        <begin position="553"/>
        <end position="564"/>
    </location>
</feature>
<keyword evidence="3" id="KW-0274">FAD</keyword>
<evidence type="ECO:0000256" key="5">
    <source>
        <dbReference type="ARBA" id="ARBA00023027"/>
    </source>
</evidence>
<accession>A0A150ST50</accession>
<proteinExistence type="predicted"/>
<dbReference type="InterPro" id="IPR002937">
    <property type="entry name" value="Amino_oxidase"/>
</dbReference>
<comment type="caution">
    <text evidence="8">The sequence shown here is derived from an EMBL/GenBank/DDBJ whole genome shotgun (WGS) entry which is preliminary data.</text>
</comment>
<dbReference type="PANTHER" id="PTHR46091">
    <property type="entry name" value="BLR7054 PROTEIN"/>
    <property type="match status" value="1"/>
</dbReference>